<comment type="caution">
    <text evidence="2">The sequence shown here is derived from an EMBL/GenBank/DDBJ whole genome shotgun (WGS) entry which is preliminary data.</text>
</comment>
<evidence type="ECO:0008006" key="4">
    <source>
        <dbReference type="Google" id="ProtNLM"/>
    </source>
</evidence>
<reference evidence="3" key="1">
    <citation type="submission" date="2024-06" db="EMBL/GenBank/DDBJ databases">
        <title>Multi-omics analyses provide insights into the biosynthesis of the anticancer antibiotic pleurotin in Hohenbuehelia grisea.</title>
        <authorList>
            <person name="Weaver J.A."/>
            <person name="Alberti F."/>
        </authorList>
    </citation>
    <scope>NUCLEOTIDE SEQUENCE [LARGE SCALE GENOMIC DNA]</scope>
    <source>
        <strain evidence="3">T-177</strain>
    </source>
</reference>
<dbReference type="EMBL" id="JASNQZ010000006">
    <property type="protein sequence ID" value="KAL0955615.1"/>
    <property type="molecule type" value="Genomic_DNA"/>
</dbReference>
<protein>
    <recommendedName>
        <fullName evidence="4">Sld7 C-terminal domain-containing protein</fullName>
    </recommendedName>
</protein>
<evidence type="ECO:0000313" key="3">
    <source>
        <dbReference type="Proteomes" id="UP001556367"/>
    </source>
</evidence>
<organism evidence="2 3">
    <name type="scientific">Hohenbuehelia grisea</name>
    <dbReference type="NCBI Taxonomy" id="104357"/>
    <lineage>
        <taxon>Eukaryota</taxon>
        <taxon>Fungi</taxon>
        <taxon>Dikarya</taxon>
        <taxon>Basidiomycota</taxon>
        <taxon>Agaricomycotina</taxon>
        <taxon>Agaricomycetes</taxon>
        <taxon>Agaricomycetidae</taxon>
        <taxon>Agaricales</taxon>
        <taxon>Pleurotineae</taxon>
        <taxon>Pleurotaceae</taxon>
        <taxon>Hohenbuehelia</taxon>
    </lineage>
</organism>
<evidence type="ECO:0000313" key="2">
    <source>
        <dbReference type="EMBL" id="KAL0955615.1"/>
    </source>
</evidence>
<keyword evidence="3" id="KW-1185">Reference proteome</keyword>
<name>A0ABR3JKE4_9AGAR</name>
<gene>
    <name evidence="2" type="ORF">HGRIS_001850</name>
</gene>
<evidence type="ECO:0000256" key="1">
    <source>
        <dbReference type="SAM" id="MobiDB-lite"/>
    </source>
</evidence>
<dbReference type="Proteomes" id="UP001556367">
    <property type="component" value="Unassembled WGS sequence"/>
</dbReference>
<proteinExistence type="predicted"/>
<sequence length="369" mass="39906">MNLLSSPSSSTTAFRLLYRGALSLPDSHLLLDGLSFFATAAGSELLDNPLALALESMRGRPSLLFMGQVRLADVYVDDSASVALDIHPQAMISRIFFENTFCLLPMGTLQSDIGVKVALGDTGMCSILYFVNLAGPFVDGPETTSIVIYARARPESPSVIRLCVSRITPPPPPPSVKRLPRPDDPTPRLPPPHFALGKPARVRELKRTASAANVGSKPPAKKAKSMTAVAQVKDAGKGLENIFKVPPVPLHDKGKGKALLGPEDDVFASQEPISDHSLESNKQLIKRCAFQHITAGIPPPVQLAPNTTPFPFRGCPPIPKSHPDHKELLGWVYRGVSYALRNSIKVRQLDSQLVDQLVRAHVQMYVVGA</sequence>
<accession>A0ABR3JKE4</accession>
<feature type="region of interest" description="Disordered" evidence="1">
    <location>
        <begin position="166"/>
        <end position="198"/>
    </location>
</feature>